<evidence type="ECO:0000313" key="2">
    <source>
        <dbReference type="EMBL" id="EDY96426.1"/>
    </source>
</evidence>
<dbReference type="HOGENOM" id="CLU_2950699_0_0_10"/>
<evidence type="ECO:0000256" key="1">
    <source>
        <dbReference type="SAM" id="Phobius"/>
    </source>
</evidence>
<name>B5CVX9_PHOPM</name>
<dbReference type="AlphaFoldDB" id="B5CVX9"/>
<protein>
    <submittedName>
        <fullName evidence="2">Uncharacterized protein</fullName>
    </submittedName>
</protein>
<accession>B5CVX9</accession>
<dbReference type="EMBL" id="ABQC02000012">
    <property type="protein sequence ID" value="EDY96426.1"/>
    <property type="molecule type" value="Genomic_DNA"/>
</dbReference>
<evidence type="ECO:0000313" key="3">
    <source>
        <dbReference type="Proteomes" id="UP000003452"/>
    </source>
</evidence>
<sequence length="59" mass="7390">MQRYIFYTKQPNVFEIYFTIFFQFFSEWLVISHIKKVGTEDFSCQPFVFMDEYEIYFSN</sequence>
<keyword evidence="1" id="KW-0472">Membrane</keyword>
<organism evidence="2 3">
    <name type="scientific">Phocaeicola plebeius (strain DSM 17135 / JCM 12973 / CCUG 54634 / M2)</name>
    <name type="common">Bacteroides plebeius</name>
    <dbReference type="NCBI Taxonomy" id="484018"/>
    <lineage>
        <taxon>Bacteria</taxon>
        <taxon>Pseudomonadati</taxon>
        <taxon>Bacteroidota</taxon>
        <taxon>Bacteroidia</taxon>
        <taxon>Bacteroidales</taxon>
        <taxon>Bacteroidaceae</taxon>
        <taxon>Phocaeicola</taxon>
    </lineage>
</organism>
<proteinExistence type="predicted"/>
<reference evidence="2 3" key="1">
    <citation type="submission" date="2008-08" db="EMBL/GenBank/DDBJ databases">
        <title>Draft genome sequence of Bacteroides plebeius (DSM 17135).</title>
        <authorList>
            <person name="Sudarsanam P."/>
            <person name="Ley R."/>
            <person name="Guruge J."/>
            <person name="Turnbaugh P.J."/>
            <person name="Mahowald M."/>
            <person name="Liep D."/>
            <person name="Gordon J."/>
        </authorList>
    </citation>
    <scope>NUCLEOTIDE SEQUENCE [LARGE SCALE GENOMIC DNA]</scope>
    <source>
        <strain evidence="3">DSM 17135 / JCM 12973 / M2</strain>
    </source>
</reference>
<dbReference type="Proteomes" id="UP000003452">
    <property type="component" value="Unassembled WGS sequence"/>
</dbReference>
<reference evidence="2 3" key="2">
    <citation type="submission" date="2008-08" db="EMBL/GenBank/DDBJ databases">
        <authorList>
            <person name="Fulton L."/>
            <person name="Clifton S."/>
            <person name="Fulton B."/>
            <person name="Xu J."/>
            <person name="Minx P."/>
            <person name="Pepin K.H."/>
            <person name="Johnson M."/>
            <person name="Thiruvilangam P."/>
            <person name="Bhonagiri V."/>
            <person name="Nash W.E."/>
            <person name="Mardis E.R."/>
            <person name="Wilson R.K."/>
        </authorList>
    </citation>
    <scope>NUCLEOTIDE SEQUENCE [LARGE SCALE GENOMIC DNA]</scope>
    <source>
        <strain evidence="3">DSM 17135 / JCM 12973 / M2</strain>
    </source>
</reference>
<feature type="transmembrane region" description="Helical" evidence="1">
    <location>
        <begin position="12"/>
        <end position="31"/>
    </location>
</feature>
<keyword evidence="1" id="KW-0812">Transmembrane</keyword>
<comment type="caution">
    <text evidence="2">The sequence shown here is derived from an EMBL/GenBank/DDBJ whole genome shotgun (WGS) entry which is preliminary data.</text>
</comment>
<gene>
    <name evidence="2" type="ORF">BACPLE_00867</name>
</gene>
<keyword evidence="1" id="KW-1133">Transmembrane helix</keyword>